<gene>
    <name evidence="2" type="ORF">DFR42_107136</name>
</gene>
<keyword evidence="1" id="KW-0812">Transmembrane</keyword>
<feature type="transmembrane region" description="Helical" evidence="1">
    <location>
        <begin position="73"/>
        <end position="93"/>
    </location>
</feature>
<feature type="transmembrane region" description="Helical" evidence="1">
    <location>
        <begin position="45"/>
        <end position="66"/>
    </location>
</feature>
<feature type="transmembrane region" description="Helical" evidence="1">
    <location>
        <begin position="12"/>
        <end position="33"/>
    </location>
</feature>
<dbReference type="Proteomes" id="UP000247792">
    <property type="component" value="Unassembled WGS sequence"/>
</dbReference>
<sequence length="337" mass="37492">MIEESHARPAQANPVIWVSLLLPTCGAAAYLAYTMGSHSMHGISYLSGQFLVYGAVGAALFYGLLLRKQGGKYYLTVLAALFAAMYAGGSIGVDKQKQQAAIAMTATQEEMQRLTSAIEKANASKDGGMQAHIMETTTSTAPRAQGEYGEMERFMKGFMNSAVSYKNSYLQELQAIGWDRVMDAKRLQADRDMAESKAILARARTIITKFEAETDTLFANGKASIDSLAISDGAKNDMRAGFDKGANNTKNQIMQNWQMEREALQEVENMVKLLADKKKWTVEKDQVMFRKQEDLDKFNTYNGNLEKIGQRQVELQQRQLKKSAAEMQNLKSTLQNK</sequence>
<dbReference type="AlphaFoldDB" id="A0A318J1M1"/>
<dbReference type="OrthoDB" id="8655309at2"/>
<evidence type="ECO:0000313" key="3">
    <source>
        <dbReference type="Proteomes" id="UP000247792"/>
    </source>
</evidence>
<comment type="caution">
    <text evidence="2">The sequence shown here is derived from an EMBL/GenBank/DDBJ whole genome shotgun (WGS) entry which is preliminary data.</text>
</comment>
<name>A0A318J1M1_9BURK</name>
<keyword evidence="1" id="KW-1133">Transmembrane helix</keyword>
<proteinExistence type="predicted"/>
<dbReference type="EMBL" id="QJKB01000007">
    <property type="protein sequence ID" value="PXX41485.1"/>
    <property type="molecule type" value="Genomic_DNA"/>
</dbReference>
<protein>
    <submittedName>
        <fullName evidence="2">Uncharacterized protein</fullName>
    </submittedName>
</protein>
<evidence type="ECO:0000256" key="1">
    <source>
        <dbReference type="SAM" id="Phobius"/>
    </source>
</evidence>
<organism evidence="2 3">
    <name type="scientific">Undibacterium pigrum</name>
    <dbReference type="NCBI Taxonomy" id="401470"/>
    <lineage>
        <taxon>Bacteria</taxon>
        <taxon>Pseudomonadati</taxon>
        <taxon>Pseudomonadota</taxon>
        <taxon>Betaproteobacteria</taxon>
        <taxon>Burkholderiales</taxon>
        <taxon>Oxalobacteraceae</taxon>
        <taxon>Undibacterium</taxon>
    </lineage>
</organism>
<reference evidence="2 3" key="1">
    <citation type="submission" date="2018-05" db="EMBL/GenBank/DDBJ databases">
        <title>Genomic Encyclopedia of Type Strains, Phase IV (KMG-IV): sequencing the most valuable type-strain genomes for metagenomic binning, comparative biology and taxonomic classification.</title>
        <authorList>
            <person name="Goeker M."/>
        </authorList>
    </citation>
    <scope>NUCLEOTIDE SEQUENCE [LARGE SCALE GENOMIC DNA]</scope>
    <source>
        <strain evidence="2 3">DSM 19792</strain>
    </source>
</reference>
<keyword evidence="3" id="KW-1185">Reference proteome</keyword>
<evidence type="ECO:0000313" key="2">
    <source>
        <dbReference type="EMBL" id="PXX41485.1"/>
    </source>
</evidence>
<dbReference type="RefSeq" id="WP_110256717.1">
    <property type="nucleotide sequence ID" value="NZ_QJKB01000007.1"/>
</dbReference>
<accession>A0A318J1M1</accession>
<keyword evidence="1" id="KW-0472">Membrane</keyword>